<proteinExistence type="inferred from homology"/>
<dbReference type="NCBIfam" id="TIGR00090">
    <property type="entry name" value="rsfS_iojap_ybeB"/>
    <property type="match status" value="1"/>
</dbReference>
<keyword evidence="2" id="KW-0963">Cytoplasm</keyword>
<dbReference type="HAMAP" id="MF_01477">
    <property type="entry name" value="Iojap_RsfS"/>
    <property type="match status" value="1"/>
</dbReference>
<reference evidence="3 4" key="1">
    <citation type="journal article" date="2014" name="Genome Announc.">
        <title>Draft Genome Sequence of Kocuria palustris PEL.</title>
        <authorList>
            <person name="Sharma G."/>
            <person name="Khatri I."/>
            <person name="Subramanian S."/>
        </authorList>
    </citation>
    <scope>NUCLEOTIDE SEQUENCE [LARGE SCALE GENOMIC DNA]</scope>
    <source>
        <strain evidence="3 4">PEL</strain>
    </source>
</reference>
<keyword evidence="2" id="KW-0810">Translation regulation</keyword>
<organism evidence="3 4">
    <name type="scientific">Kocuria palustris PEL</name>
    <dbReference type="NCBI Taxonomy" id="1236550"/>
    <lineage>
        <taxon>Bacteria</taxon>
        <taxon>Bacillati</taxon>
        <taxon>Actinomycetota</taxon>
        <taxon>Actinomycetes</taxon>
        <taxon>Micrococcales</taxon>
        <taxon>Micrococcaceae</taxon>
        <taxon>Kocuria</taxon>
    </lineage>
</organism>
<dbReference type="STRING" id="71999.KPaMU14_05250"/>
<dbReference type="EMBL" id="ANHZ02000010">
    <property type="protein sequence ID" value="EME36671.1"/>
    <property type="molecule type" value="Genomic_DNA"/>
</dbReference>
<comment type="subcellular location">
    <subcellularLocation>
        <location evidence="2">Cytoplasm</location>
    </subcellularLocation>
</comment>
<dbReference type="Gene3D" id="3.30.460.10">
    <property type="entry name" value="Beta Polymerase, domain 2"/>
    <property type="match status" value="1"/>
</dbReference>
<dbReference type="InterPro" id="IPR004394">
    <property type="entry name" value="Iojap/RsfS/C7orf30"/>
</dbReference>
<dbReference type="RefSeq" id="WP_006214646.1">
    <property type="nucleotide sequence ID" value="NZ_ANHZ02000010.1"/>
</dbReference>
<dbReference type="PANTHER" id="PTHR21043">
    <property type="entry name" value="IOJAP SUPERFAMILY ORTHOLOG"/>
    <property type="match status" value="1"/>
</dbReference>
<comment type="caution">
    <text evidence="3">The sequence shown here is derived from an EMBL/GenBank/DDBJ whole genome shotgun (WGS) entry which is preliminary data.</text>
</comment>
<gene>
    <name evidence="2" type="primary">rsfS</name>
    <name evidence="3" type="ORF">C884_00232</name>
</gene>
<dbReference type="Proteomes" id="UP000009877">
    <property type="component" value="Unassembled WGS sequence"/>
</dbReference>
<dbReference type="Pfam" id="PF02410">
    <property type="entry name" value="RsfS"/>
    <property type="match status" value="1"/>
</dbReference>
<dbReference type="InterPro" id="IPR043519">
    <property type="entry name" value="NT_sf"/>
</dbReference>
<evidence type="ECO:0000256" key="2">
    <source>
        <dbReference type="HAMAP-Rule" id="MF_01477"/>
    </source>
</evidence>
<evidence type="ECO:0000256" key="1">
    <source>
        <dbReference type="ARBA" id="ARBA00010574"/>
    </source>
</evidence>
<dbReference type="SUPFAM" id="SSF81301">
    <property type="entry name" value="Nucleotidyltransferase"/>
    <property type="match status" value="1"/>
</dbReference>
<dbReference type="FunFam" id="3.30.460.10:FF:000008">
    <property type="entry name" value="Ribosomal silencing factor RsfS"/>
    <property type="match status" value="1"/>
</dbReference>
<keyword evidence="2" id="KW-0678">Repressor</keyword>
<protein>
    <recommendedName>
        <fullName evidence="2">Ribosomal silencing factor RsfS</fullName>
    </recommendedName>
</protein>
<name>M2XC78_9MICC</name>
<comment type="function">
    <text evidence="2">Functions as a ribosomal silencing factor. Interacts with ribosomal protein uL14 (rplN), blocking formation of intersubunit bridge B8. Prevents association of the 30S and 50S ribosomal subunits and the formation of functional ribosomes, thus repressing translation.</text>
</comment>
<dbReference type="GO" id="GO:0005737">
    <property type="term" value="C:cytoplasm"/>
    <property type="evidence" value="ECO:0007669"/>
    <property type="project" value="UniProtKB-SubCell"/>
</dbReference>
<evidence type="ECO:0000313" key="3">
    <source>
        <dbReference type="EMBL" id="EME36671.1"/>
    </source>
</evidence>
<comment type="subunit">
    <text evidence="2">Interacts with ribosomal protein uL14 (rplN).</text>
</comment>
<dbReference type="GO" id="GO:0042256">
    <property type="term" value="P:cytosolic ribosome assembly"/>
    <property type="evidence" value="ECO:0007669"/>
    <property type="project" value="UniProtKB-UniRule"/>
</dbReference>
<comment type="similarity">
    <text evidence="1 2">Belongs to the Iojap/RsfS family.</text>
</comment>
<dbReference type="GO" id="GO:0090071">
    <property type="term" value="P:negative regulation of ribosome biogenesis"/>
    <property type="evidence" value="ECO:0007669"/>
    <property type="project" value="UniProtKB-UniRule"/>
</dbReference>
<dbReference type="PANTHER" id="PTHR21043:SF0">
    <property type="entry name" value="MITOCHONDRIAL ASSEMBLY OF RIBOSOMAL LARGE SUBUNIT PROTEIN 1"/>
    <property type="match status" value="1"/>
</dbReference>
<evidence type="ECO:0000313" key="4">
    <source>
        <dbReference type="Proteomes" id="UP000009877"/>
    </source>
</evidence>
<keyword evidence="4" id="KW-1185">Reference proteome</keyword>
<sequence>MSIPETSLEYLRTAARAADDKKAENIVAIDVSEALAIVDSFLIASAPNERQVASIVDAIEEDLQEKHDLKPLRREGRAEGRWVLLDFGDVVVHVQHDEERAFYALERLWGDAPTIDLGLAEAAAEPSAG</sequence>
<accession>M2XC78</accession>
<dbReference type="GO" id="GO:0043023">
    <property type="term" value="F:ribosomal large subunit binding"/>
    <property type="evidence" value="ECO:0007669"/>
    <property type="project" value="TreeGrafter"/>
</dbReference>
<dbReference type="AlphaFoldDB" id="M2XC78"/>
<dbReference type="GO" id="GO:0017148">
    <property type="term" value="P:negative regulation of translation"/>
    <property type="evidence" value="ECO:0007669"/>
    <property type="project" value="UniProtKB-UniRule"/>
</dbReference>